<name>A0A150MDY2_9BACI</name>
<accession>A0A150MDY2</accession>
<dbReference type="AlphaFoldDB" id="A0A150MDY2"/>
<dbReference type="STRING" id="301148.B4135_1184"/>
<feature type="compositionally biased region" description="Basic and acidic residues" evidence="1">
    <location>
        <begin position="28"/>
        <end position="39"/>
    </location>
</feature>
<proteinExistence type="predicted"/>
<evidence type="ECO:0000313" key="2">
    <source>
        <dbReference type="EMBL" id="KYD22701.1"/>
    </source>
</evidence>
<feature type="region of interest" description="Disordered" evidence="1">
    <location>
        <begin position="1"/>
        <end position="39"/>
    </location>
</feature>
<evidence type="ECO:0000313" key="3">
    <source>
        <dbReference type="Proteomes" id="UP000075683"/>
    </source>
</evidence>
<organism evidence="2 3">
    <name type="scientific">Caldibacillus debilis</name>
    <dbReference type="NCBI Taxonomy" id="301148"/>
    <lineage>
        <taxon>Bacteria</taxon>
        <taxon>Bacillati</taxon>
        <taxon>Bacillota</taxon>
        <taxon>Bacilli</taxon>
        <taxon>Bacillales</taxon>
        <taxon>Bacillaceae</taxon>
        <taxon>Caldibacillus</taxon>
    </lineage>
</organism>
<dbReference type="Proteomes" id="UP000075683">
    <property type="component" value="Unassembled WGS sequence"/>
</dbReference>
<sequence length="39" mass="4648">MKELTNQAENILESPAIRSPMLKRKERKRNDRQLIAKIQ</sequence>
<evidence type="ECO:0000256" key="1">
    <source>
        <dbReference type="SAM" id="MobiDB-lite"/>
    </source>
</evidence>
<comment type="caution">
    <text evidence="2">The sequence shown here is derived from an EMBL/GenBank/DDBJ whole genome shotgun (WGS) entry which is preliminary data.</text>
</comment>
<dbReference type="EMBL" id="LQYT01000009">
    <property type="protein sequence ID" value="KYD22701.1"/>
    <property type="molecule type" value="Genomic_DNA"/>
</dbReference>
<reference evidence="2 3" key="1">
    <citation type="submission" date="2016-01" db="EMBL/GenBank/DDBJ databases">
        <title>Draft Genome Sequences of Seven Thermophilic Sporeformers Isolated from Foods.</title>
        <authorList>
            <person name="Berendsen E.M."/>
            <person name="Wells-Bennik M.H."/>
            <person name="Krawcyk A.O."/>
            <person name="De Jong A."/>
            <person name="Holsappel S."/>
            <person name="Eijlander R.T."/>
            <person name="Kuipers O.P."/>
        </authorList>
    </citation>
    <scope>NUCLEOTIDE SEQUENCE [LARGE SCALE GENOMIC DNA]</scope>
    <source>
        <strain evidence="2 3">B4135</strain>
    </source>
</reference>
<protein>
    <submittedName>
        <fullName evidence="2">Uncharacterized protein</fullName>
    </submittedName>
</protein>
<gene>
    <name evidence="2" type="ORF">B4135_1184</name>
</gene>